<dbReference type="PANTHER" id="PTHR34293:SF1">
    <property type="entry name" value="HTH-TYPE TRANSCRIPTIONAL REGULATOR TRMBL2"/>
    <property type="match status" value="1"/>
</dbReference>
<proteinExistence type="predicted"/>
<dbReference type="Proteomes" id="UP000178367">
    <property type="component" value="Unassembled WGS sequence"/>
</dbReference>
<evidence type="ECO:0000313" key="2">
    <source>
        <dbReference type="EMBL" id="OGF27716.1"/>
    </source>
</evidence>
<dbReference type="InterPro" id="IPR002831">
    <property type="entry name" value="Tscrpt_reg_TrmB_N"/>
</dbReference>
<evidence type="ECO:0000259" key="1">
    <source>
        <dbReference type="Pfam" id="PF01978"/>
    </source>
</evidence>
<organism evidence="2 3">
    <name type="scientific">Candidatus Falkowbacteria bacterium RIFOXYA2_FULL_47_19</name>
    <dbReference type="NCBI Taxonomy" id="1797994"/>
    <lineage>
        <taxon>Bacteria</taxon>
        <taxon>Candidatus Falkowiibacteriota</taxon>
    </lineage>
</organism>
<dbReference type="PANTHER" id="PTHR34293">
    <property type="entry name" value="HTH-TYPE TRANSCRIPTIONAL REGULATOR TRMBL2"/>
    <property type="match status" value="1"/>
</dbReference>
<dbReference type="EMBL" id="MFGB01000006">
    <property type="protein sequence ID" value="OGF27716.1"/>
    <property type="molecule type" value="Genomic_DNA"/>
</dbReference>
<evidence type="ECO:0000313" key="3">
    <source>
        <dbReference type="Proteomes" id="UP000178367"/>
    </source>
</evidence>
<dbReference type="Gene3D" id="1.10.10.10">
    <property type="entry name" value="Winged helix-like DNA-binding domain superfamily/Winged helix DNA-binding domain"/>
    <property type="match status" value="1"/>
</dbReference>
<sequence length="249" mass="28184">MDLSVFKKIGLSDKEIKVYLGLLECGAVSVRGLAELTGLNRGTVYDILKKLQEDGLVSFYHHDTKQRFVAEDPEKLNDIIGKQEREFFRTREKIKEAIPELRSIQDKGETSQPTTKFYEGKAGIRTILDDVLLAMKDADKKEREYYVYSATKASSDINNAYPEFTANRIKKEIRVKAISLASGGKVSGLDERRWLGTRKDSATFIIIYGGKCAFISRDKKGAPVGVIIENEMIYATQRIIFLALWEKIS</sequence>
<comment type="caution">
    <text evidence="2">The sequence shown here is derived from an EMBL/GenBank/DDBJ whole genome shotgun (WGS) entry which is preliminary data.</text>
</comment>
<feature type="domain" description="Transcription regulator TrmB N-terminal" evidence="1">
    <location>
        <begin position="7"/>
        <end position="74"/>
    </location>
</feature>
<dbReference type="InterPro" id="IPR036390">
    <property type="entry name" value="WH_DNA-bd_sf"/>
</dbReference>
<dbReference type="InterPro" id="IPR036388">
    <property type="entry name" value="WH-like_DNA-bd_sf"/>
</dbReference>
<dbReference type="STRING" id="1797994.A2227_04025"/>
<accession>A0A1F5SMF7</accession>
<dbReference type="AlphaFoldDB" id="A0A1F5SMF7"/>
<dbReference type="Pfam" id="PF01978">
    <property type="entry name" value="TrmB"/>
    <property type="match status" value="1"/>
</dbReference>
<reference evidence="2 3" key="1">
    <citation type="journal article" date="2016" name="Nat. Commun.">
        <title>Thousands of microbial genomes shed light on interconnected biogeochemical processes in an aquifer system.</title>
        <authorList>
            <person name="Anantharaman K."/>
            <person name="Brown C.T."/>
            <person name="Hug L.A."/>
            <person name="Sharon I."/>
            <person name="Castelle C.J."/>
            <person name="Probst A.J."/>
            <person name="Thomas B.C."/>
            <person name="Singh A."/>
            <person name="Wilkins M.J."/>
            <person name="Karaoz U."/>
            <person name="Brodie E.L."/>
            <person name="Williams K.H."/>
            <person name="Hubbard S.S."/>
            <person name="Banfield J.F."/>
        </authorList>
    </citation>
    <scope>NUCLEOTIDE SEQUENCE [LARGE SCALE GENOMIC DNA]</scope>
</reference>
<dbReference type="InterPro" id="IPR051797">
    <property type="entry name" value="TrmB-like"/>
</dbReference>
<name>A0A1F5SMF7_9BACT</name>
<protein>
    <recommendedName>
        <fullName evidence="1">Transcription regulator TrmB N-terminal domain-containing protein</fullName>
    </recommendedName>
</protein>
<dbReference type="CDD" id="cd00090">
    <property type="entry name" value="HTH_ARSR"/>
    <property type="match status" value="1"/>
</dbReference>
<dbReference type="SUPFAM" id="SSF46785">
    <property type="entry name" value="Winged helix' DNA-binding domain"/>
    <property type="match status" value="1"/>
</dbReference>
<dbReference type="InterPro" id="IPR011991">
    <property type="entry name" value="ArsR-like_HTH"/>
</dbReference>
<gene>
    <name evidence="2" type="ORF">A2227_04025</name>
</gene>